<sequence>MTTPAKFTKEEKKFWQRHYRIEKPDRIPADWYRLHSADSDFGDEYFYFLSLRLFSLEDIYLKDSQITDQSIKYMLNFKNLHTLFLRKNRFLTNQSIQYFNQMQNLKRLDITRTEITLADLCEFLDNTNLLKIFIDSDETEEEIMAMASILKAKVPNCSIYLNCCHSTDVFGTSNKPIF</sequence>
<evidence type="ECO:0000313" key="1">
    <source>
        <dbReference type="EMBL" id="MBD8082336.1"/>
    </source>
</evidence>
<gene>
    <name evidence="1" type="ORF">IC610_07850</name>
</gene>
<organism evidence="1 2">
    <name type="scientific">Chryseobacterium caseinilyticum</name>
    <dbReference type="NCBI Taxonomy" id="2771428"/>
    <lineage>
        <taxon>Bacteria</taxon>
        <taxon>Pseudomonadati</taxon>
        <taxon>Bacteroidota</taxon>
        <taxon>Flavobacteriia</taxon>
        <taxon>Flavobacteriales</taxon>
        <taxon>Weeksellaceae</taxon>
        <taxon>Chryseobacterium group</taxon>
        <taxon>Chryseobacterium</taxon>
    </lineage>
</organism>
<evidence type="ECO:0000313" key="2">
    <source>
        <dbReference type="Proteomes" id="UP000637299"/>
    </source>
</evidence>
<dbReference type="InterPro" id="IPR032675">
    <property type="entry name" value="LRR_dom_sf"/>
</dbReference>
<dbReference type="Gene3D" id="3.80.10.10">
    <property type="entry name" value="Ribonuclease Inhibitor"/>
    <property type="match status" value="1"/>
</dbReference>
<dbReference type="RefSeq" id="WP_191736093.1">
    <property type="nucleotide sequence ID" value="NZ_JACYFS010000001.1"/>
</dbReference>
<comment type="caution">
    <text evidence="1">The sequence shown here is derived from an EMBL/GenBank/DDBJ whole genome shotgun (WGS) entry which is preliminary data.</text>
</comment>
<dbReference type="EMBL" id="JACYFS010000001">
    <property type="protein sequence ID" value="MBD8082336.1"/>
    <property type="molecule type" value="Genomic_DNA"/>
</dbReference>
<evidence type="ECO:0008006" key="3">
    <source>
        <dbReference type="Google" id="ProtNLM"/>
    </source>
</evidence>
<name>A0ABR8ZAS6_9FLAO</name>
<proteinExistence type="predicted"/>
<protein>
    <recommendedName>
        <fullName evidence="3">Leucine-rich repeat domain-containing protein</fullName>
    </recommendedName>
</protein>
<dbReference type="SUPFAM" id="SSF52047">
    <property type="entry name" value="RNI-like"/>
    <property type="match status" value="1"/>
</dbReference>
<keyword evidence="2" id="KW-1185">Reference proteome</keyword>
<reference evidence="1 2" key="1">
    <citation type="submission" date="2020-09" db="EMBL/GenBank/DDBJ databases">
        <title>Genome seq and assembly of Chryseobacterium sp.</title>
        <authorList>
            <person name="Chhetri G."/>
        </authorList>
    </citation>
    <scope>NUCLEOTIDE SEQUENCE [LARGE SCALE GENOMIC DNA]</scope>
    <source>
        <strain evidence="1 2">GCR10</strain>
    </source>
</reference>
<dbReference type="Proteomes" id="UP000637299">
    <property type="component" value="Unassembled WGS sequence"/>
</dbReference>
<accession>A0ABR8ZAS6</accession>